<dbReference type="InterPro" id="IPR012327">
    <property type="entry name" value="MeTrfase_D12"/>
</dbReference>
<keyword evidence="3" id="KW-0949">S-adenosyl-L-methionine</keyword>
<evidence type="ECO:0000256" key="3">
    <source>
        <dbReference type="ARBA" id="ARBA00022691"/>
    </source>
</evidence>
<dbReference type="SUPFAM" id="SSF53335">
    <property type="entry name" value="S-adenosyl-L-methionine-dependent methyltransferases"/>
    <property type="match status" value="1"/>
</dbReference>
<name>A0ABZ3IVR8_9FIRM</name>
<dbReference type="PRINTS" id="PR00505">
    <property type="entry name" value="D12N6MTFRASE"/>
</dbReference>
<dbReference type="PIRSF" id="PIRSF000398">
    <property type="entry name" value="M_m6A_EcoRV"/>
    <property type="match status" value="1"/>
</dbReference>
<dbReference type="RefSeq" id="WP_094607225.1">
    <property type="nucleotide sequence ID" value="NZ_CP155573.1"/>
</dbReference>
<evidence type="ECO:0008006" key="6">
    <source>
        <dbReference type="Google" id="ProtNLM"/>
    </source>
</evidence>
<reference evidence="4" key="1">
    <citation type="submission" date="2024-05" db="EMBL/GenBank/DDBJ databases">
        <title>Isolation and characterization of Sporomusa carbonis sp. nov., a carboxydotrophic hydrogenogen in the genus of Sporomusa isolated from a charcoal burning pile.</title>
        <authorList>
            <person name="Boeer T."/>
            <person name="Rosenbaum F."/>
            <person name="Eysell L."/>
            <person name="Mueller V."/>
            <person name="Daniel R."/>
            <person name="Poehlein A."/>
        </authorList>
    </citation>
    <scope>NUCLEOTIDE SEQUENCE [LARGE SCALE GENOMIC DNA]</scope>
    <source>
        <strain evidence="4">DSM 10669</strain>
    </source>
</reference>
<keyword evidence="2" id="KW-0808">Transferase</keyword>
<accession>A0ABZ3IVR8</accession>
<sequence length="253" mass="29342">MADWITSQLPPHKVYCEPFFGSGAVFFTKQPSGTETINDIDDNIVNLFRVVRDSADELARVIEMTPYSRAEYRACYESKGDAIEKARRFLVRTWQAYGGKTYCSTAWAHDRTNLVFRPRYWCKLPERILSIVERLRMAQIENMNALELIELYSRKNTLLYIDPPYLKSTRSQLHYKCEFAKDSEHKELLQLCKKHKGYVIISSYDNEFYNSELDGWQKRSMRVATNNGGSAEEVIYLSPSCTMQGSLFNSVMG</sequence>
<dbReference type="InterPro" id="IPR029063">
    <property type="entry name" value="SAM-dependent_MTases_sf"/>
</dbReference>
<dbReference type="PANTHER" id="PTHR30481">
    <property type="entry name" value="DNA ADENINE METHYLASE"/>
    <property type="match status" value="1"/>
</dbReference>
<dbReference type="Proteomes" id="UP000216752">
    <property type="component" value="Chromosome"/>
</dbReference>
<dbReference type="InterPro" id="IPR012263">
    <property type="entry name" value="M_m6A_EcoRV"/>
</dbReference>
<keyword evidence="5" id="KW-1185">Reference proteome</keyword>
<dbReference type="Pfam" id="PF02086">
    <property type="entry name" value="MethyltransfD12"/>
    <property type="match status" value="1"/>
</dbReference>
<keyword evidence="1" id="KW-0489">Methyltransferase</keyword>
<dbReference type="PANTHER" id="PTHR30481:SF4">
    <property type="entry name" value="SITE-SPECIFIC DNA-METHYLTRANSFERASE (ADENINE-SPECIFIC)"/>
    <property type="match status" value="1"/>
</dbReference>
<evidence type="ECO:0000313" key="5">
    <source>
        <dbReference type="Proteomes" id="UP000216752"/>
    </source>
</evidence>
<organism evidence="4 5">
    <name type="scientific">Sporomusa silvacetica DSM 10669</name>
    <dbReference type="NCBI Taxonomy" id="1123289"/>
    <lineage>
        <taxon>Bacteria</taxon>
        <taxon>Bacillati</taxon>
        <taxon>Bacillota</taxon>
        <taxon>Negativicutes</taxon>
        <taxon>Selenomonadales</taxon>
        <taxon>Sporomusaceae</taxon>
        <taxon>Sporomusa</taxon>
    </lineage>
</organism>
<evidence type="ECO:0000313" key="4">
    <source>
        <dbReference type="EMBL" id="XFO69528.1"/>
    </source>
</evidence>
<gene>
    <name evidence="4" type="ORF">SPSIL_057620</name>
</gene>
<proteinExistence type="predicted"/>
<protein>
    <recommendedName>
        <fullName evidence="6">Site-specific DNA-methyltransferase (adenine-specific)</fullName>
    </recommendedName>
</protein>
<evidence type="ECO:0000256" key="2">
    <source>
        <dbReference type="ARBA" id="ARBA00022679"/>
    </source>
</evidence>
<dbReference type="Gene3D" id="3.40.50.150">
    <property type="entry name" value="Vaccinia Virus protein VP39"/>
    <property type="match status" value="2"/>
</dbReference>
<evidence type="ECO:0000256" key="1">
    <source>
        <dbReference type="ARBA" id="ARBA00022603"/>
    </source>
</evidence>
<dbReference type="EMBL" id="CP155573">
    <property type="protein sequence ID" value="XFO69528.1"/>
    <property type="molecule type" value="Genomic_DNA"/>
</dbReference>